<organism evidence="5">
    <name type="scientific">Salmonella enterica subsp. enterica serovar Typhi str. CT18</name>
    <dbReference type="NCBI Taxonomy" id="220341"/>
    <lineage>
        <taxon>Bacteria</taxon>
        <taxon>Pseudomonadati</taxon>
        <taxon>Pseudomonadota</taxon>
        <taxon>Gammaproteobacteria</taxon>
        <taxon>Enterobacterales</taxon>
        <taxon>Enterobacteriaceae</taxon>
        <taxon>Salmonella</taxon>
    </lineage>
</organism>
<evidence type="ECO:0000256" key="4">
    <source>
        <dbReference type="SAM" id="Phobius"/>
    </source>
</evidence>
<dbReference type="GO" id="GO:0004553">
    <property type="term" value="F:hydrolase activity, hydrolyzing O-glycosyl compounds"/>
    <property type="evidence" value="ECO:0007669"/>
    <property type="project" value="InterPro"/>
</dbReference>
<feature type="transmembrane region" description="Helical" evidence="4">
    <location>
        <begin position="42"/>
        <end position="61"/>
    </location>
</feature>
<keyword evidence="3" id="KW-1003">Cell membrane</keyword>
<evidence type="ECO:0008006" key="6">
    <source>
        <dbReference type="Google" id="ProtNLM"/>
    </source>
</evidence>
<dbReference type="InterPro" id="IPR023296">
    <property type="entry name" value="Glyco_hydro_beta-prop_sf"/>
</dbReference>
<proteinExistence type="inferred from homology"/>
<dbReference type="GO" id="GO:0005975">
    <property type="term" value="P:carbohydrate metabolic process"/>
    <property type="evidence" value="ECO:0007669"/>
    <property type="project" value="InterPro"/>
</dbReference>
<keyword evidence="4" id="KW-0812">Transmembrane</keyword>
<dbReference type="GO" id="GO:0015293">
    <property type="term" value="F:symporter activity"/>
    <property type="evidence" value="ECO:0007669"/>
    <property type="project" value="InterPro"/>
</dbReference>
<dbReference type="GO" id="GO:0005886">
    <property type="term" value="C:plasma membrane"/>
    <property type="evidence" value="ECO:0007669"/>
    <property type="project" value="UniProtKB-SubCell"/>
</dbReference>
<protein>
    <recommendedName>
        <fullName evidence="6">MFS transporter</fullName>
    </recommendedName>
</protein>
<comment type="caution">
    <text evidence="5">The sequence shown here is derived from an EMBL/GenBank/DDBJ whole genome shotgun (WGS) entry which is preliminary data.</text>
</comment>
<name>A0A718AUJ2_SALTI</name>
<keyword evidence="3" id="KW-0997">Cell inner membrane</keyword>
<gene>
    <name evidence="5" type="ORF">G1V60_07630</name>
</gene>
<dbReference type="PANTHER" id="PTHR11328">
    <property type="entry name" value="MAJOR FACILITATOR SUPERFAMILY DOMAIN-CONTAINING PROTEIN"/>
    <property type="match status" value="1"/>
</dbReference>
<dbReference type="SUPFAM" id="SSF75005">
    <property type="entry name" value="Arabinanase/levansucrase/invertase"/>
    <property type="match status" value="1"/>
</dbReference>
<keyword evidence="4" id="KW-1133">Transmembrane helix</keyword>
<feature type="transmembrane region" description="Helical" evidence="4">
    <location>
        <begin position="82"/>
        <end position="100"/>
    </location>
</feature>
<sequence>MDKGRLSVREKIGYGMGDAGYNIIFGAIMLFVNYFYTDIFGLAPALVGVLLLSVRVIDAVTDPVMGALADRTQSKYGRFRPWLLWIAFPYALFSVLMFTTPDWGYNSFTQTSEGEDVLVYHARNYTEIEGDPLYDPNRHTRLKRVRWDENGMPDFGVPPADTI</sequence>
<dbReference type="GO" id="GO:0008643">
    <property type="term" value="P:carbohydrate transport"/>
    <property type="evidence" value="ECO:0007669"/>
    <property type="project" value="InterPro"/>
</dbReference>
<dbReference type="Pfam" id="PF13347">
    <property type="entry name" value="MFS_2"/>
    <property type="match status" value="1"/>
</dbReference>
<evidence type="ECO:0000313" key="5">
    <source>
        <dbReference type="EMBL" id="HAD6326516.1"/>
    </source>
</evidence>
<dbReference type="SUPFAM" id="SSF103473">
    <property type="entry name" value="MFS general substrate transporter"/>
    <property type="match status" value="1"/>
</dbReference>
<dbReference type="InterPro" id="IPR036259">
    <property type="entry name" value="MFS_trans_sf"/>
</dbReference>
<comment type="similarity">
    <text evidence="2">Belongs to the sodium:galactoside symporter (TC 2.A.2) family.</text>
</comment>
<feature type="transmembrane region" description="Helical" evidence="4">
    <location>
        <begin position="12"/>
        <end position="36"/>
    </location>
</feature>
<dbReference type="InterPro" id="IPR039672">
    <property type="entry name" value="MFS_2"/>
</dbReference>
<comment type="subcellular location">
    <subcellularLocation>
        <location evidence="1">Cell inner membrane</location>
        <topology evidence="1">Multi-pass membrane protein</topology>
    </subcellularLocation>
</comment>
<dbReference type="PANTHER" id="PTHR11328:SF24">
    <property type="entry name" value="MAJOR FACILITATOR SUPERFAMILY (MFS) PROFILE DOMAIN-CONTAINING PROTEIN"/>
    <property type="match status" value="1"/>
</dbReference>
<evidence type="ECO:0000256" key="3">
    <source>
        <dbReference type="ARBA" id="ARBA00022519"/>
    </source>
</evidence>
<keyword evidence="4" id="KW-0472">Membrane</keyword>
<evidence type="ECO:0000256" key="1">
    <source>
        <dbReference type="ARBA" id="ARBA00004429"/>
    </source>
</evidence>
<accession>A0A718AUJ2</accession>
<reference evidence="5" key="2">
    <citation type="submission" date="2019-01" db="EMBL/GenBank/DDBJ databases">
        <authorList>
            <consortium name="NCBI Pathogen Detection Project"/>
        </authorList>
    </citation>
    <scope>NUCLEOTIDE SEQUENCE</scope>
    <source>
        <strain evidence="5">CT18</strain>
    </source>
</reference>
<dbReference type="Gene3D" id="2.115.10.20">
    <property type="entry name" value="Glycosyl hydrolase domain, family 43"/>
    <property type="match status" value="1"/>
</dbReference>
<reference evidence="5" key="1">
    <citation type="journal article" date="2018" name="Genome Biol.">
        <title>SKESA: strategic k-mer extension for scrupulous assemblies.</title>
        <authorList>
            <person name="Souvorov A."/>
            <person name="Agarwala R."/>
            <person name="Lipman D.J."/>
        </authorList>
    </citation>
    <scope>NUCLEOTIDE SEQUENCE</scope>
    <source>
        <strain evidence="5">CT18</strain>
    </source>
</reference>
<dbReference type="AlphaFoldDB" id="A0A718AUJ2"/>
<dbReference type="EMBL" id="DAAPHU010000006">
    <property type="protein sequence ID" value="HAD6326516.1"/>
    <property type="molecule type" value="Genomic_DNA"/>
</dbReference>
<evidence type="ECO:0000256" key="2">
    <source>
        <dbReference type="ARBA" id="ARBA00009617"/>
    </source>
</evidence>